<dbReference type="PANTHER" id="PTHR43353:SF5">
    <property type="entry name" value="SUCCINATE-SEMIALDEHYDE DEHYDROGENASE, MITOCHONDRIAL"/>
    <property type="match status" value="1"/>
</dbReference>
<dbReference type="EC" id="1.2.1.16" evidence="6"/>
<reference evidence="6" key="1">
    <citation type="submission" date="2022-12" db="EMBL/GenBank/DDBJ databases">
        <title>Paraconexibacter alkalitolerans sp. nov. and Baekduia alba sp. nov., isolated from soil and emended description of the genera Paraconexibacter (Chun et al., 2020) and Baekduia (An et al., 2020).</title>
        <authorList>
            <person name="Vieira S."/>
            <person name="Huber K.J."/>
            <person name="Geppert A."/>
            <person name="Wolf J."/>
            <person name="Neumann-Schaal M."/>
            <person name="Muesken M."/>
            <person name="Overmann J."/>
        </authorList>
    </citation>
    <scope>NUCLEOTIDE SEQUENCE</scope>
    <source>
        <strain evidence="6">AEG42_29</strain>
    </source>
</reference>
<dbReference type="InterPro" id="IPR016162">
    <property type="entry name" value="Ald_DH_N"/>
</dbReference>
<accession>A0AAU7B2T3</accession>
<dbReference type="FunFam" id="3.40.605.10:FF:000005">
    <property type="entry name" value="Succinate-semialdehyde dehydrogenase I"/>
    <property type="match status" value="1"/>
</dbReference>
<dbReference type="InterPro" id="IPR050740">
    <property type="entry name" value="Aldehyde_DH_Superfamily"/>
</dbReference>
<keyword evidence="2 4" id="KW-0560">Oxidoreductase</keyword>
<dbReference type="KEGG" id="parq:DSM112329_05236"/>
<evidence type="ECO:0000256" key="3">
    <source>
        <dbReference type="PROSITE-ProRule" id="PRU10007"/>
    </source>
</evidence>
<evidence type="ECO:0000256" key="4">
    <source>
        <dbReference type="RuleBase" id="RU003345"/>
    </source>
</evidence>
<dbReference type="FunFam" id="3.40.309.10:FF:000004">
    <property type="entry name" value="Succinate-semialdehyde dehydrogenase I"/>
    <property type="match status" value="1"/>
</dbReference>
<dbReference type="InterPro" id="IPR015590">
    <property type="entry name" value="Aldehyde_DH_dom"/>
</dbReference>
<feature type="domain" description="Aldehyde dehydrogenase" evidence="5">
    <location>
        <begin position="32"/>
        <end position="492"/>
    </location>
</feature>
<dbReference type="EMBL" id="CP114014">
    <property type="protein sequence ID" value="XAY08336.1"/>
    <property type="molecule type" value="Genomic_DNA"/>
</dbReference>
<dbReference type="AlphaFoldDB" id="A0AAU7B2T3"/>
<evidence type="ECO:0000259" key="5">
    <source>
        <dbReference type="Pfam" id="PF00171"/>
    </source>
</evidence>
<dbReference type="GO" id="GO:0009450">
    <property type="term" value="P:gamma-aminobutyric acid catabolic process"/>
    <property type="evidence" value="ECO:0007669"/>
    <property type="project" value="TreeGrafter"/>
</dbReference>
<evidence type="ECO:0000256" key="2">
    <source>
        <dbReference type="ARBA" id="ARBA00023002"/>
    </source>
</evidence>
<dbReference type="Pfam" id="PF00171">
    <property type="entry name" value="Aldedh"/>
    <property type="match status" value="1"/>
</dbReference>
<dbReference type="Gene3D" id="3.40.309.10">
    <property type="entry name" value="Aldehyde Dehydrogenase, Chain A, domain 2"/>
    <property type="match status" value="1"/>
</dbReference>
<evidence type="ECO:0000256" key="1">
    <source>
        <dbReference type="ARBA" id="ARBA00009986"/>
    </source>
</evidence>
<gene>
    <name evidence="6" type="primary">sad</name>
    <name evidence="6" type="ORF">DSM112329_05236</name>
</gene>
<protein>
    <submittedName>
        <fullName evidence="6">Succinate-semialdehyde dehydrogenase</fullName>
        <ecNumber evidence="6">1.2.1.16</ecNumber>
    </submittedName>
</protein>
<dbReference type="InterPro" id="IPR016163">
    <property type="entry name" value="Ald_DH_C"/>
</dbReference>
<proteinExistence type="inferred from homology"/>
<name>A0AAU7B2T3_9ACTN</name>
<dbReference type="PANTHER" id="PTHR43353">
    <property type="entry name" value="SUCCINATE-SEMIALDEHYDE DEHYDROGENASE, MITOCHONDRIAL"/>
    <property type="match status" value="1"/>
</dbReference>
<organism evidence="6">
    <name type="scientific">Paraconexibacter sp. AEG42_29</name>
    <dbReference type="NCBI Taxonomy" id="2997339"/>
    <lineage>
        <taxon>Bacteria</taxon>
        <taxon>Bacillati</taxon>
        <taxon>Actinomycetota</taxon>
        <taxon>Thermoleophilia</taxon>
        <taxon>Solirubrobacterales</taxon>
        <taxon>Paraconexibacteraceae</taxon>
        <taxon>Paraconexibacter</taxon>
    </lineage>
</organism>
<dbReference type="CDD" id="cd07103">
    <property type="entry name" value="ALDH_F5_SSADH_GabD"/>
    <property type="match status" value="1"/>
</dbReference>
<comment type="similarity">
    <text evidence="1 4">Belongs to the aldehyde dehydrogenase family.</text>
</comment>
<feature type="active site" evidence="3">
    <location>
        <position position="269"/>
    </location>
</feature>
<dbReference type="InterPro" id="IPR029510">
    <property type="entry name" value="Ald_DH_CS_GLU"/>
</dbReference>
<evidence type="ECO:0000313" key="6">
    <source>
        <dbReference type="EMBL" id="XAY08336.1"/>
    </source>
</evidence>
<dbReference type="InterPro" id="IPR016161">
    <property type="entry name" value="Ald_DH/histidinol_DH"/>
</dbReference>
<dbReference type="GO" id="GO:0004777">
    <property type="term" value="F:succinate-semialdehyde dehydrogenase (NAD+) activity"/>
    <property type="evidence" value="ECO:0007669"/>
    <property type="project" value="TreeGrafter"/>
</dbReference>
<dbReference type="Gene3D" id="3.40.605.10">
    <property type="entry name" value="Aldehyde Dehydrogenase, Chain A, domain 1"/>
    <property type="match status" value="1"/>
</dbReference>
<dbReference type="FunFam" id="3.40.605.10:FF:000026">
    <property type="entry name" value="Aldehyde dehydrogenase, putative"/>
    <property type="match status" value="1"/>
</dbReference>
<dbReference type="PROSITE" id="PS00687">
    <property type="entry name" value="ALDEHYDE_DEHYDR_GLU"/>
    <property type="match status" value="1"/>
</dbReference>
<sequence length="497" mass="52119">MLDRMASSSTLTARETAVVDAVPHQLYIGGTWRDATGGSTIGVEDPSTGQELCTVADASLDDAAAALDAACAAAAAWRATAPRERGDVLRRAYELILERTDDIALLMTLEMGKPISESKAEITYANNFLRWYSEEAVRINGRFTVNENGAGRVLTMKQPVGPCVFITPWNFPLAMGTRKVGPAIAAGCTMVVKPAKQTPLCMLALAQILEEAGLPGGVLNVITAAKSGDTMAPLIADPRTRKLSFTGSTSVGKDLIKQASEQVLKVSMELGGNAPFLVFADADVDAAVDGAMIAKMRNMGEACTSANRFVVHESVAAEFGAKLAERMGAMVVARGTEDGAQVGPLINADAVQDIDGKVQEAVSAGATVLTGGSAVDGPGHFYAPTVLADVPEGARVLTEEIFGPVAPITTFTDTDSAIAMANDTEYGLVAYVYTRDLNRAFDVMERLESGMIGLNQGMVSNAGAPFGGVKQSGFGREGGPEGMEEYLETKYVAMNLA</sequence>
<dbReference type="SUPFAM" id="SSF53720">
    <property type="entry name" value="ALDH-like"/>
    <property type="match status" value="1"/>
</dbReference>